<dbReference type="AlphaFoldDB" id="A0A9X3AN28"/>
<evidence type="ECO:0000313" key="3">
    <source>
        <dbReference type="Proteomes" id="UP001150641"/>
    </source>
</evidence>
<keyword evidence="1" id="KW-0472">Membrane</keyword>
<dbReference type="Proteomes" id="UP001150641">
    <property type="component" value="Unassembled WGS sequence"/>
</dbReference>
<dbReference type="EMBL" id="JALHAP010000077">
    <property type="protein sequence ID" value="MCT4702142.1"/>
    <property type="molecule type" value="Genomic_DNA"/>
</dbReference>
<gene>
    <name evidence="2" type="ORF">MUA00_10085</name>
</gene>
<keyword evidence="1" id="KW-0812">Transmembrane</keyword>
<evidence type="ECO:0000256" key="1">
    <source>
        <dbReference type="SAM" id="Phobius"/>
    </source>
</evidence>
<name>A0A9X3AN28_9ENTR</name>
<keyword evidence="1" id="KW-1133">Transmembrane helix</keyword>
<protein>
    <submittedName>
        <fullName evidence="2">Uncharacterized protein</fullName>
    </submittedName>
</protein>
<proteinExistence type="predicted"/>
<organism evidence="2 3">
    <name type="scientific">Dryocola boscaweniae</name>
    <dbReference type="NCBI Taxonomy" id="2925397"/>
    <lineage>
        <taxon>Bacteria</taxon>
        <taxon>Pseudomonadati</taxon>
        <taxon>Pseudomonadota</taxon>
        <taxon>Gammaproteobacteria</taxon>
        <taxon>Enterobacterales</taxon>
        <taxon>Enterobacteriaceae</taxon>
        <taxon>Dryocola</taxon>
    </lineage>
</organism>
<reference evidence="2" key="1">
    <citation type="submission" date="2022-03" db="EMBL/GenBank/DDBJ databases">
        <title>Proposal of a novel genus Dryocolo and two novel species.</title>
        <authorList>
            <person name="Maddock D.W."/>
            <person name="Brady C.L."/>
            <person name="Denman S."/>
            <person name="Arnold D."/>
        </authorList>
    </citation>
    <scope>NUCLEOTIDE SEQUENCE</scope>
    <source>
        <strain evidence="2">H6W4</strain>
    </source>
</reference>
<sequence length="288" mass="33991">MSDNKMSSLRQKVWRKHLPRLVHRNTRPENPYNYYSVHLVDVANHRYLLEDYQEGFALLTRWDYKSHGYTERHSVSIAELDEMQVEIIHHRRYGPVSFAGIIAFTFNYYTRFAYAKSLASRGKGKLVSAFFGNKELKSRDRIALLNLLVNEYIQQPPSQLNSGVTVNEVIEMLYGRLWYKHIRNEEFRRKVTLLLKSLVITDDLLLRDERYFVQPKSVATIAEHEKEERRNKQQIKIQKNIVRLMLVITAATLLITLVLLAMAGVVDLHKIWVYITNLKPFRILFKLI</sequence>
<feature type="transmembrane region" description="Helical" evidence="1">
    <location>
        <begin position="241"/>
        <end position="266"/>
    </location>
</feature>
<accession>A0A9X3AN28</accession>
<comment type="caution">
    <text evidence="2">The sequence shown here is derived from an EMBL/GenBank/DDBJ whole genome shotgun (WGS) entry which is preliminary data.</text>
</comment>
<keyword evidence="3" id="KW-1185">Reference proteome</keyword>
<evidence type="ECO:0000313" key="2">
    <source>
        <dbReference type="EMBL" id="MCT4702142.1"/>
    </source>
</evidence>
<dbReference type="RefSeq" id="WP_271123034.1">
    <property type="nucleotide sequence ID" value="NZ_JALHAN010000064.1"/>
</dbReference>